<feature type="transmembrane region" description="Helical" evidence="6">
    <location>
        <begin position="119"/>
        <end position="139"/>
    </location>
</feature>
<feature type="transmembrane region" description="Helical" evidence="6">
    <location>
        <begin position="185"/>
        <end position="202"/>
    </location>
</feature>
<protein>
    <recommendedName>
        <fullName evidence="9">TerC family protein</fullName>
    </recommendedName>
</protein>
<dbReference type="Proteomes" id="UP000094808">
    <property type="component" value="Unassembled WGS sequence"/>
</dbReference>
<proteinExistence type="inferred from homology"/>
<feature type="transmembrane region" description="Helical" evidence="6">
    <location>
        <begin position="214"/>
        <end position="232"/>
    </location>
</feature>
<feature type="transmembrane region" description="Helical" evidence="6">
    <location>
        <begin position="12"/>
        <end position="35"/>
    </location>
</feature>
<feature type="transmembrane region" description="Helical" evidence="6">
    <location>
        <begin position="89"/>
        <end position="107"/>
    </location>
</feature>
<evidence type="ECO:0000256" key="6">
    <source>
        <dbReference type="SAM" id="Phobius"/>
    </source>
</evidence>
<name>A0A853R3W1_9VIBR</name>
<dbReference type="Pfam" id="PF03741">
    <property type="entry name" value="TerC"/>
    <property type="match status" value="1"/>
</dbReference>
<feature type="transmembrane region" description="Helical" evidence="6">
    <location>
        <begin position="154"/>
        <end position="173"/>
    </location>
</feature>
<keyword evidence="4 6" id="KW-1133">Transmembrane helix</keyword>
<comment type="subcellular location">
    <subcellularLocation>
        <location evidence="1">Membrane</location>
        <topology evidence="1">Multi-pass membrane protein</topology>
    </subcellularLocation>
</comment>
<dbReference type="PANTHER" id="PTHR30238:SF4">
    <property type="entry name" value="SLL1022 PROTEIN"/>
    <property type="match status" value="1"/>
</dbReference>
<dbReference type="EMBL" id="AJYS02000215">
    <property type="protein sequence ID" value="OEE34916.1"/>
    <property type="molecule type" value="Genomic_DNA"/>
</dbReference>
<evidence type="ECO:0000256" key="5">
    <source>
        <dbReference type="ARBA" id="ARBA00023136"/>
    </source>
</evidence>
<organism evidence="7 8">
    <name type="scientific">Vibrio ordalii FS-238</name>
    <dbReference type="NCBI Taxonomy" id="617133"/>
    <lineage>
        <taxon>Bacteria</taxon>
        <taxon>Pseudomonadati</taxon>
        <taxon>Pseudomonadota</taxon>
        <taxon>Gammaproteobacteria</taxon>
        <taxon>Vibrionales</taxon>
        <taxon>Vibrionaceae</taxon>
        <taxon>Vibrio</taxon>
    </lineage>
</organism>
<comment type="caution">
    <text evidence="7">The sequence shown here is derived from an EMBL/GenBank/DDBJ whole genome shotgun (WGS) entry which is preliminary data.</text>
</comment>
<evidence type="ECO:0000313" key="8">
    <source>
        <dbReference type="Proteomes" id="UP000094808"/>
    </source>
</evidence>
<dbReference type="GO" id="GO:0016020">
    <property type="term" value="C:membrane"/>
    <property type="evidence" value="ECO:0007669"/>
    <property type="project" value="UniProtKB-SubCell"/>
</dbReference>
<evidence type="ECO:0000313" key="7">
    <source>
        <dbReference type="EMBL" id="OEE34916.1"/>
    </source>
</evidence>
<evidence type="ECO:0000256" key="2">
    <source>
        <dbReference type="ARBA" id="ARBA00007511"/>
    </source>
</evidence>
<gene>
    <name evidence="7" type="ORF">A1QS_00735</name>
</gene>
<keyword evidence="5 6" id="KW-0472">Membrane</keyword>
<sequence>MLELFLLPETWAIFATLLALEVVLGVDNVVFISVLCERLPVQQRPLARNLGILLAVTARIGLVFSISWLMSLTAPIVVWFSNELSGRDFILIFGGAFLLFKAAKELWNWLMPDEHSHTTTVSAGLAVVLLQIVAVDAVFSMDSVITAVGLTNDIPIMVAAILASAVIMILTAARINALVTRYPGFKTLALLFLMMLGGLLIAEGVELHINKGYVYFAMAFGLAMEICHIQWAKKQAIQIKQLRPLKLYTSTSKLHTSKLHTSKPYSLKRPMPLLRSKSSAH</sequence>
<keyword evidence="3 6" id="KW-0812">Transmembrane</keyword>
<reference evidence="7 8" key="1">
    <citation type="journal article" date="2012" name="Science">
        <title>Ecological populations of bacteria act as socially cohesive units of antibiotic production and resistance.</title>
        <authorList>
            <person name="Cordero O.X."/>
            <person name="Wildschutte H."/>
            <person name="Kirkup B."/>
            <person name="Proehl S."/>
            <person name="Ngo L."/>
            <person name="Hussain F."/>
            <person name="Le Roux F."/>
            <person name="Mincer T."/>
            <person name="Polz M.F."/>
        </authorList>
    </citation>
    <scope>NUCLEOTIDE SEQUENCE [LARGE SCALE GENOMIC DNA]</scope>
    <source>
        <strain evidence="7 8">FS-238</strain>
    </source>
</reference>
<feature type="transmembrane region" description="Helical" evidence="6">
    <location>
        <begin position="47"/>
        <end position="69"/>
    </location>
</feature>
<accession>A0A853R3W1</accession>
<dbReference type="RefSeq" id="WP_017045335.1">
    <property type="nucleotide sequence ID" value="NZ_AJYS02000215.1"/>
</dbReference>
<evidence type="ECO:0008006" key="9">
    <source>
        <dbReference type="Google" id="ProtNLM"/>
    </source>
</evidence>
<evidence type="ECO:0000256" key="1">
    <source>
        <dbReference type="ARBA" id="ARBA00004141"/>
    </source>
</evidence>
<evidence type="ECO:0000256" key="4">
    <source>
        <dbReference type="ARBA" id="ARBA00022989"/>
    </source>
</evidence>
<evidence type="ECO:0000256" key="3">
    <source>
        <dbReference type="ARBA" id="ARBA00022692"/>
    </source>
</evidence>
<comment type="similarity">
    <text evidence="2">Belongs to the TerC family.</text>
</comment>
<dbReference type="PANTHER" id="PTHR30238">
    <property type="entry name" value="MEMBRANE BOUND PREDICTED REDOX MODULATOR"/>
    <property type="match status" value="1"/>
</dbReference>
<keyword evidence="8" id="KW-1185">Reference proteome</keyword>
<dbReference type="AlphaFoldDB" id="A0A853R3W1"/>
<dbReference type="InterPro" id="IPR005496">
    <property type="entry name" value="Integral_membrane_TerC"/>
</dbReference>